<gene>
    <name evidence="2" type="ORF">KCH_51010</name>
</gene>
<dbReference type="HOGENOM" id="CLU_1459497_0_0_11"/>
<evidence type="ECO:0000313" key="3">
    <source>
        <dbReference type="Proteomes" id="UP000027178"/>
    </source>
</evidence>
<dbReference type="Proteomes" id="UP000027178">
    <property type="component" value="Unassembled WGS sequence"/>
</dbReference>
<proteinExistence type="predicted"/>
<dbReference type="AlphaFoldDB" id="A0A066YUF6"/>
<sequence length="185" mass="18981">MALPEHRGGDQKAFPLHGLGRTPAGVDERGHVKDGDAADHGVALCRGAGGAGRPGGRGALRGRARRGLAAVRRGVRCARRRGGRGGRGASGCAGCRGPDGGGPFRRGLARGARGALRGRCGRPPAGRRGARGRHRGLPGRRSVRGVVRRHRGLVPRVAVHAKLLPEIGGSSPGGRRRESTGRTAG</sequence>
<organism evidence="2 3">
    <name type="scientific">Kitasatospora cheerisanensis KCTC 2395</name>
    <dbReference type="NCBI Taxonomy" id="1348663"/>
    <lineage>
        <taxon>Bacteria</taxon>
        <taxon>Bacillati</taxon>
        <taxon>Actinomycetota</taxon>
        <taxon>Actinomycetes</taxon>
        <taxon>Kitasatosporales</taxon>
        <taxon>Streptomycetaceae</taxon>
        <taxon>Kitasatospora</taxon>
    </lineage>
</organism>
<feature type="region of interest" description="Disordered" evidence="1">
    <location>
        <begin position="1"/>
        <end position="25"/>
    </location>
</feature>
<feature type="compositionally biased region" description="Basic and acidic residues" evidence="1">
    <location>
        <begin position="175"/>
        <end position="185"/>
    </location>
</feature>
<dbReference type="EMBL" id="JNBY01000095">
    <property type="protein sequence ID" value="KDN83619.1"/>
    <property type="molecule type" value="Genomic_DNA"/>
</dbReference>
<feature type="region of interest" description="Disordered" evidence="1">
    <location>
        <begin position="112"/>
        <end position="138"/>
    </location>
</feature>
<keyword evidence="3" id="KW-1185">Reference proteome</keyword>
<accession>A0A066YUF6</accession>
<dbReference type="PATRIC" id="fig|1348663.4.peg.4937"/>
<feature type="compositionally biased region" description="Basic residues" evidence="1">
    <location>
        <begin position="128"/>
        <end position="138"/>
    </location>
</feature>
<feature type="compositionally biased region" description="Low complexity" evidence="1">
    <location>
        <begin position="112"/>
        <end position="127"/>
    </location>
</feature>
<protein>
    <submittedName>
        <fullName evidence="2">Uncharacterized protein</fullName>
    </submittedName>
</protein>
<evidence type="ECO:0000256" key="1">
    <source>
        <dbReference type="SAM" id="MobiDB-lite"/>
    </source>
</evidence>
<evidence type="ECO:0000313" key="2">
    <source>
        <dbReference type="EMBL" id="KDN83619.1"/>
    </source>
</evidence>
<reference evidence="2 3" key="1">
    <citation type="submission" date="2014-05" db="EMBL/GenBank/DDBJ databases">
        <title>Draft Genome Sequence of Kitasatospora cheerisanensis KCTC 2395.</title>
        <authorList>
            <person name="Nam D.H."/>
        </authorList>
    </citation>
    <scope>NUCLEOTIDE SEQUENCE [LARGE SCALE GENOMIC DNA]</scope>
    <source>
        <strain evidence="2 3">KCTC 2395</strain>
    </source>
</reference>
<feature type="region of interest" description="Disordered" evidence="1">
    <location>
        <begin position="165"/>
        <end position="185"/>
    </location>
</feature>
<comment type="caution">
    <text evidence="2">The sequence shown here is derived from an EMBL/GenBank/DDBJ whole genome shotgun (WGS) entry which is preliminary data.</text>
</comment>
<feature type="compositionally biased region" description="Basic and acidic residues" evidence="1">
    <location>
        <begin position="1"/>
        <end position="10"/>
    </location>
</feature>
<name>A0A066YUF6_9ACTN</name>